<gene>
    <name evidence="2" type="ORF">CXF42_06840</name>
</gene>
<reference evidence="2 3" key="1">
    <citation type="submission" date="2018-01" db="EMBL/GenBank/DDBJ databases">
        <title>Twenty Corynebacterium bovis Genomes.</title>
        <authorList>
            <person name="Gulvik C.A."/>
        </authorList>
    </citation>
    <scope>NUCLEOTIDE SEQUENCE [LARGE SCALE GENOMIC DNA]</scope>
    <source>
        <strain evidence="2 3">16-2004</strain>
    </source>
</reference>
<dbReference type="Pfam" id="PF16259">
    <property type="entry name" value="DUF4913"/>
    <property type="match status" value="1"/>
</dbReference>
<evidence type="ECO:0000313" key="2">
    <source>
        <dbReference type="EMBL" id="RRQ03515.1"/>
    </source>
</evidence>
<feature type="compositionally biased region" description="Basic and acidic residues" evidence="1">
    <location>
        <begin position="32"/>
        <end position="41"/>
    </location>
</feature>
<protein>
    <recommendedName>
        <fullName evidence="4">DUF4913 domain-containing protein</fullName>
    </recommendedName>
</protein>
<dbReference type="RefSeq" id="WP_125176233.1">
    <property type="nucleotide sequence ID" value="NZ_JBHYBM010000027.1"/>
</dbReference>
<sequence>MTGDETPADDTDLDADLDAVMDDLDFAAGTADDTKEHRADGGGEPLRPAGPDEATGKEVDGPAPVYTDAYEFAVDFLGSTVSRLISAQAGVGLRWDRQWWRYPEVRFRMELMWRTWEVANADPDPAAMESWARVVMDHHLAVILSETGPMRGHGPQETIGAEYPPAHPRRDADERDRDDSDRSRTIAPDDSHENGHIQ</sequence>
<dbReference type="EMBL" id="PQNQ01000017">
    <property type="protein sequence ID" value="RRQ03515.1"/>
    <property type="molecule type" value="Genomic_DNA"/>
</dbReference>
<comment type="caution">
    <text evidence="2">The sequence shown here is derived from an EMBL/GenBank/DDBJ whole genome shotgun (WGS) entry which is preliminary data.</text>
</comment>
<proteinExistence type="predicted"/>
<evidence type="ECO:0008006" key="4">
    <source>
        <dbReference type="Google" id="ProtNLM"/>
    </source>
</evidence>
<feature type="region of interest" description="Disordered" evidence="1">
    <location>
        <begin position="25"/>
        <end position="62"/>
    </location>
</feature>
<dbReference type="AlphaFoldDB" id="A0A3R8VWV2"/>
<name>A0A3R8VWV2_9CORY</name>
<evidence type="ECO:0000256" key="1">
    <source>
        <dbReference type="SAM" id="MobiDB-lite"/>
    </source>
</evidence>
<keyword evidence="3" id="KW-1185">Reference proteome</keyword>
<feature type="compositionally biased region" description="Basic and acidic residues" evidence="1">
    <location>
        <begin position="168"/>
        <end position="198"/>
    </location>
</feature>
<accession>A0A3R8VWV2</accession>
<organism evidence="2 3">
    <name type="scientific">Corynebacterium bovis</name>
    <dbReference type="NCBI Taxonomy" id="36808"/>
    <lineage>
        <taxon>Bacteria</taxon>
        <taxon>Bacillati</taxon>
        <taxon>Actinomycetota</taxon>
        <taxon>Actinomycetes</taxon>
        <taxon>Mycobacteriales</taxon>
        <taxon>Corynebacteriaceae</taxon>
        <taxon>Corynebacterium</taxon>
    </lineage>
</organism>
<feature type="region of interest" description="Disordered" evidence="1">
    <location>
        <begin position="147"/>
        <end position="198"/>
    </location>
</feature>
<evidence type="ECO:0000313" key="3">
    <source>
        <dbReference type="Proteomes" id="UP000278422"/>
    </source>
</evidence>
<dbReference type="InterPro" id="IPR032584">
    <property type="entry name" value="DUF4913"/>
</dbReference>
<dbReference type="Proteomes" id="UP000278422">
    <property type="component" value="Unassembled WGS sequence"/>
</dbReference>